<dbReference type="EMBL" id="JBJHQH010000025">
    <property type="protein sequence ID" value="MFK9094588.1"/>
    <property type="molecule type" value="Genomic_DNA"/>
</dbReference>
<keyword evidence="3" id="KW-0520">NAD</keyword>
<dbReference type="PANTHER" id="PTHR42789:SF1">
    <property type="entry name" value="D-ISOMER SPECIFIC 2-HYDROXYACID DEHYDROGENASE FAMILY PROTEIN (AFU_ORTHOLOGUE AFUA_6G10090)"/>
    <property type="match status" value="1"/>
</dbReference>
<dbReference type="RefSeq" id="WP_406583053.1">
    <property type="nucleotide sequence ID" value="NZ_JBJHQH010000025.1"/>
</dbReference>
<evidence type="ECO:0000259" key="6">
    <source>
        <dbReference type="Pfam" id="PF02826"/>
    </source>
</evidence>
<dbReference type="Proteomes" id="UP001623041">
    <property type="component" value="Unassembled WGS sequence"/>
</dbReference>
<dbReference type="EC" id="1.1.1.-" evidence="7"/>
<dbReference type="SUPFAM" id="SSF52283">
    <property type="entry name" value="Formate/glycerate dehydrogenase catalytic domain-like"/>
    <property type="match status" value="1"/>
</dbReference>
<sequence length="331" mass="36383">MRKPRVLQIFSMYHPEGEKVLREGAEVIRTDRCDIPHLCEAVKGMDGIVLRAPAKITREVIDANPGLKVISGAGVGLDNIDVAYATEKGIPVLHAPSVNKVSTAEHAVTLIMALGKSLISFHDNMKKGDYDSRITISSNELKGKKVGLIGFGNIAQEVAKRLKLGLEMDVTAWVREYKQEKHQIANEIGVHIITNMEEVFRESDFISLHIPLTEQTKYSIDRKFFSIMKPSAYLINTARGAVVNQEDLYNALKDGLIAGAGLDVFDPEPPAKDLPLLSLSNVIVTPHVGGTTVECNYIMSTTVSENIIKVLEGKIPKYIGNPEVLKSKITE</sequence>
<dbReference type="CDD" id="cd12173">
    <property type="entry name" value="PGDH_4"/>
    <property type="match status" value="1"/>
</dbReference>
<feature type="domain" description="D-isomer specific 2-hydroxyacid dehydrogenase NAD-binding" evidence="6">
    <location>
        <begin position="109"/>
        <end position="289"/>
    </location>
</feature>
<feature type="domain" description="D-isomer specific 2-hydroxyacid dehydrogenase catalytic" evidence="5">
    <location>
        <begin position="10"/>
        <end position="317"/>
    </location>
</feature>
<keyword evidence="2 4" id="KW-0560">Oxidoreductase</keyword>
<evidence type="ECO:0000259" key="5">
    <source>
        <dbReference type="Pfam" id="PF00389"/>
    </source>
</evidence>
<evidence type="ECO:0000256" key="4">
    <source>
        <dbReference type="RuleBase" id="RU003719"/>
    </source>
</evidence>
<evidence type="ECO:0000256" key="1">
    <source>
        <dbReference type="ARBA" id="ARBA00005854"/>
    </source>
</evidence>
<reference evidence="7 8" key="1">
    <citation type="submission" date="2024-11" db="EMBL/GenBank/DDBJ databases">
        <authorList>
            <person name="Lucas J.A."/>
        </authorList>
    </citation>
    <scope>NUCLEOTIDE SEQUENCE [LARGE SCALE GENOMIC DNA]</scope>
    <source>
        <strain evidence="7 8">Z 5.4</strain>
    </source>
</reference>
<dbReference type="Pfam" id="PF02826">
    <property type="entry name" value="2-Hacid_dh_C"/>
    <property type="match status" value="1"/>
</dbReference>
<comment type="caution">
    <text evidence="7">The sequence shown here is derived from an EMBL/GenBank/DDBJ whole genome shotgun (WGS) entry which is preliminary data.</text>
</comment>
<dbReference type="InterPro" id="IPR050857">
    <property type="entry name" value="D-2-hydroxyacid_DH"/>
</dbReference>
<evidence type="ECO:0000313" key="8">
    <source>
        <dbReference type="Proteomes" id="UP001623041"/>
    </source>
</evidence>
<accession>A0ABW8RM34</accession>
<organism evidence="7 8">
    <name type="scientific">Bacillus salipaludis</name>
    <dbReference type="NCBI Taxonomy" id="2547811"/>
    <lineage>
        <taxon>Bacteria</taxon>
        <taxon>Bacillati</taxon>
        <taxon>Bacillota</taxon>
        <taxon>Bacilli</taxon>
        <taxon>Bacillales</taxon>
        <taxon>Bacillaceae</taxon>
        <taxon>Bacillus</taxon>
    </lineage>
</organism>
<dbReference type="Gene3D" id="3.40.50.720">
    <property type="entry name" value="NAD(P)-binding Rossmann-like Domain"/>
    <property type="match status" value="2"/>
</dbReference>
<dbReference type="GO" id="GO:0016491">
    <property type="term" value="F:oxidoreductase activity"/>
    <property type="evidence" value="ECO:0007669"/>
    <property type="project" value="UniProtKB-KW"/>
</dbReference>
<evidence type="ECO:0000313" key="7">
    <source>
        <dbReference type="EMBL" id="MFK9094588.1"/>
    </source>
</evidence>
<dbReference type="InterPro" id="IPR029753">
    <property type="entry name" value="D-isomer_DH_CS"/>
</dbReference>
<dbReference type="PROSITE" id="PS00671">
    <property type="entry name" value="D_2_HYDROXYACID_DH_3"/>
    <property type="match status" value="1"/>
</dbReference>
<evidence type="ECO:0000256" key="2">
    <source>
        <dbReference type="ARBA" id="ARBA00023002"/>
    </source>
</evidence>
<gene>
    <name evidence="7" type="ORF">ACJEBI_24340</name>
</gene>
<dbReference type="SUPFAM" id="SSF51735">
    <property type="entry name" value="NAD(P)-binding Rossmann-fold domains"/>
    <property type="match status" value="1"/>
</dbReference>
<proteinExistence type="inferred from homology"/>
<protein>
    <submittedName>
        <fullName evidence="7">Hydroxyacid dehydrogenase</fullName>
        <ecNumber evidence="7">1.1.1.-</ecNumber>
    </submittedName>
</protein>
<name>A0ABW8RM34_9BACI</name>
<dbReference type="InterPro" id="IPR006140">
    <property type="entry name" value="D-isomer_DH_NAD-bd"/>
</dbReference>
<evidence type="ECO:0000256" key="3">
    <source>
        <dbReference type="ARBA" id="ARBA00023027"/>
    </source>
</evidence>
<dbReference type="Pfam" id="PF00389">
    <property type="entry name" value="2-Hacid_dh"/>
    <property type="match status" value="1"/>
</dbReference>
<dbReference type="InterPro" id="IPR036291">
    <property type="entry name" value="NAD(P)-bd_dom_sf"/>
</dbReference>
<dbReference type="PANTHER" id="PTHR42789">
    <property type="entry name" value="D-ISOMER SPECIFIC 2-HYDROXYACID DEHYDROGENASE FAMILY PROTEIN (AFU_ORTHOLOGUE AFUA_6G10090)"/>
    <property type="match status" value="1"/>
</dbReference>
<comment type="similarity">
    <text evidence="1 4">Belongs to the D-isomer specific 2-hydroxyacid dehydrogenase family.</text>
</comment>
<dbReference type="InterPro" id="IPR006139">
    <property type="entry name" value="D-isomer_2_OHA_DH_cat_dom"/>
</dbReference>
<keyword evidence="8" id="KW-1185">Reference proteome</keyword>